<proteinExistence type="predicted"/>
<keyword evidence="1" id="KW-1133">Transmembrane helix</keyword>
<dbReference type="AlphaFoldDB" id="B1ZPM5"/>
<keyword evidence="1" id="KW-0472">Membrane</keyword>
<organism evidence="2 3">
    <name type="scientific">Opitutus terrae (strain DSM 11246 / JCM 15787 / PB90-1)</name>
    <dbReference type="NCBI Taxonomy" id="452637"/>
    <lineage>
        <taxon>Bacteria</taxon>
        <taxon>Pseudomonadati</taxon>
        <taxon>Verrucomicrobiota</taxon>
        <taxon>Opitutia</taxon>
        <taxon>Opitutales</taxon>
        <taxon>Opitutaceae</taxon>
        <taxon>Opitutus</taxon>
    </lineage>
</organism>
<dbReference type="STRING" id="452637.Oter_1259"/>
<keyword evidence="3" id="KW-1185">Reference proteome</keyword>
<accession>B1ZPM5</accession>
<evidence type="ECO:0000313" key="2">
    <source>
        <dbReference type="EMBL" id="ACB74544.1"/>
    </source>
</evidence>
<feature type="transmembrane region" description="Helical" evidence="1">
    <location>
        <begin position="197"/>
        <end position="214"/>
    </location>
</feature>
<reference evidence="2 3" key="1">
    <citation type="journal article" date="2011" name="J. Bacteriol.">
        <title>Genome sequence of the verrucomicrobium Opitutus terrae PB90-1, an abundant inhabitant of rice paddy soil ecosystems.</title>
        <authorList>
            <person name="van Passel M.W."/>
            <person name="Kant R."/>
            <person name="Palva A."/>
            <person name="Copeland A."/>
            <person name="Lucas S."/>
            <person name="Lapidus A."/>
            <person name="Glavina del Rio T."/>
            <person name="Pitluck S."/>
            <person name="Goltsman E."/>
            <person name="Clum A."/>
            <person name="Sun H."/>
            <person name="Schmutz J."/>
            <person name="Larimer F.W."/>
            <person name="Land M.L."/>
            <person name="Hauser L."/>
            <person name="Kyrpides N."/>
            <person name="Mikhailova N."/>
            <person name="Richardson P.P."/>
            <person name="Janssen P.H."/>
            <person name="de Vos W.M."/>
            <person name="Smidt H."/>
        </authorList>
    </citation>
    <scope>NUCLEOTIDE SEQUENCE [LARGE SCALE GENOMIC DNA]</scope>
    <source>
        <strain evidence="3">DSM 11246 / JCM 15787 / PB90-1</strain>
    </source>
</reference>
<dbReference type="eggNOG" id="ENOG5031UM6">
    <property type="taxonomic scope" value="Bacteria"/>
</dbReference>
<sequence>MRLGFKTHWADRLQGVLHRRDVGNGENAPADGRPVVPVDKAWDEAFLRVESYLRAHHLESRVLLSRLTGEIIQAARELATQLPAEPPVTVALRVAHARIGEWLQTLLHDGNWADERFRARGRLALLMSELPQHCPERFLAAEPPPAPIAQRLASASLLPAPELRPTPMPPAMLEFPLAEMAEEKWVTFSRSTFTRSAASWVLFIGLLGVAWFATR</sequence>
<dbReference type="HOGENOM" id="CLU_1266451_0_0_0"/>
<protein>
    <submittedName>
        <fullName evidence="2">Uncharacterized protein</fullName>
    </submittedName>
</protein>
<dbReference type="EMBL" id="CP001032">
    <property type="protein sequence ID" value="ACB74544.1"/>
    <property type="molecule type" value="Genomic_DNA"/>
</dbReference>
<evidence type="ECO:0000256" key="1">
    <source>
        <dbReference type="SAM" id="Phobius"/>
    </source>
</evidence>
<dbReference type="Proteomes" id="UP000007013">
    <property type="component" value="Chromosome"/>
</dbReference>
<keyword evidence="1" id="KW-0812">Transmembrane</keyword>
<dbReference type="OrthoDB" id="190802at2"/>
<name>B1ZPM5_OPITP</name>
<evidence type="ECO:0000313" key="3">
    <source>
        <dbReference type="Proteomes" id="UP000007013"/>
    </source>
</evidence>
<gene>
    <name evidence="2" type="ordered locus">Oter_1259</name>
</gene>
<dbReference type="KEGG" id="ote:Oter_1259"/>
<dbReference type="RefSeq" id="WP_012374082.1">
    <property type="nucleotide sequence ID" value="NC_010571.1"/>
</dbReference>